<dbReference type="Proteomes" id="UP001152622">
    <property type="component" value="Chromosome 2"/>
</dbReference>
<gene>
    <name evidence="1" type="ORF">SKAU_G00066960</name>
</gene>
<organism evidence="1 2">
    <name type="scientific">Synaphobranchus kaupii</name>
    <name type="common">Kaup's arrowtooth eel</name>
    <dbReference type="NCBI Taxonomy" id="118154"/>
    <lineage>
        <taxon>Eukaryota</taxon>
        <taxon>Metazoa</taxon>
        <taxon>Chordata</taxon>
        <taxon>Craniata</taxon>
        <taxon>Vertebrata</taxon>
        <taxon>Euteleostomi</taxon>
        <taxon>Actinopterygii</taxon>
        <taxon>Neopterygii</taxon>
        <taxon>Teleostei</taxon>
        <taxon>Anguilliformes</taxon>
        <taxon>Synaphobranchidae</taxon>
        <taxon>Synaphobranchus</taxon>
    </lineage>
</organism>
<name>A0A9Q1G6X7_SYNKA</name>
<dbReference type="AlphaFoldDB" id="A0A9Q1G6X7"/>
<proteinExistence type="predicted"/>
<sequence length="83" mass="9355">MVNEPIRETDLTGEDVRTARYPSPASCEEVDTLLLKEQQQQTIALQNLSHIPDEVKKLTTSMHAETYEGWPLESSNESLLLQG</sequence>
<protein>
    <submittedName>
        <fullName evidence="1">Uncharacterized protein</fullName>
    </submittedName>
</protein>
<reference evidence="1" key="1">
    <citation type="journal article" date="2023" name="Science">
        <title>Genome structures resolve the early diversification of teleost fishes.</title>
        <authorList>
            <person name="Parey E."/>
            <person name="Louis A."/>
            <person name="Montfort J."/>
            <person name="Bouchez O."/>
            <person name="Roques C."/>
            <person name="Iampietro C."/>
            <person name="Lluch J."/>
            <person name="Castinel A."/>
            <person name="Donnadieu C."/>
            <person name="Desvignes T."/>
            <person name="Floi Bucao C."/>
            <person name="Jouanno E."/>
            <person name="Wen M."/>
            <person name="Mejri S."/>
            <person name="Dirks R."/>
            <person name="Jansen H."/>
            <person name="Henkel C."/>
            <person name="Chen W.J."/>
            <person name="Zahm M."/>
            <person name="Cabau C."/>
            <person name="Klopp C."/>
            <person name="Thompson A.W."/>
            <person name="Robinson-Rechavi M."/>
            <person name="Braasch I."/>
            <person name="Lecointre G."/>
            <person name="Bobe J."/>
            <person name="Postlethwait J.H."/>
            <person name="Berthelot C."/>
            <person name="Roest Crollius H."/>
            <person name="Guiguen Y."/>
        </authorList>
    </citation>
    <scope>NUCLEOTIDE SEQUENCE</scope>
    <source>
        <strain evidence="1">WJC10195</strain>
    </source>
</reference>
<evidence type="ECO:0000313" key="1">
    <source>
        <dbReference type="EMBL" id="KAJ8376116.1"/>
    </source>
</evidence>
<evidence type="ECO:0000313" key="2">
    <source>
        <dbReference type="Proteomes" id="UP001152622"/>
    </source>
</evidence>
<keyword evidence="2" id="KW-1185">Reference proteome</keyword>
<dbReference type="EMBL" id="JAINUF010000002">
    <property type="protein sequence ID" value="KAJ8376116.1"/>
    <property type="molecule type" value="Genomic_DNA"/>
</dbReference>
<comment type="caution">
    <text evidence="1">The sequence shown here is derived from an EMBL/GenBank/DDBJ whole genome shotgun (WGS) entry which is preliminary data.</text>
</comment>
<accession>A0A9Q1G6X7</accession>